<dbReference type="SUPFAM" id="SSF46785">
    <property type="entry name" value="Winged helix' DNA-binding domain"/>
    <property type="match status" value="1"/>
</dbReference>
<dbReference type="Pfam" id="PF25583">
    <property type="entry name" value="WCX"/>
    <property type="match status" value="1"/>
</dbReference>
<evidence type="ECO:0000259" key="3">
    <source>
        <dbReference type="PROSITE" id="PS51000"/>
    </source>
</evidence>
<evidence type="ECO:0000313" key="4">
    <source>
        <dbReference type="EMBL" id="SCG72246.1"/>
    </source>
</evidence>
<evidence type="ECO:0000256" key="1">
    <source>
        <dbReference type="ARBA" id="ARBA00023015"/>
    </source>
</evidence>
<dbReference type="InterPro" id="IPR051534">
    <property type="entry name" value="CBASS_pafABC_assoc_protein"/>
</dbReference>
<dbReference type="PANTHER" id="PTHR34580:SF3">
    <property type="entry name" value="PROTEIN PAFB"/>
    <property type="match status" value="1"/>
</dbReference>
<evidence type="ECO:0000313" key="5">
    <source>
        <dbReference type="Proteomes" id="UP000199360"/>
    </source>
</evidence>
<dbReference type="PROSITE" id="PS52050">
    <property type="entry name" value="WYL"/>
    <property type="match status" value="1"/>
</dbReference>
<name>A0A1C5JQG4_9ACTN</name>
<keyword evidence="2" id="KW-0804">Transcription</keyword>
<dbReference type="RefSeq" id="WP_091068033.1">
    <property type="nucleotide sequence ID" value="NZ_FMDM01000012.1"/>
</dbReference>
<dbReference type="InterPro" id="IPR036388">
    <property type="entry name" value="WH-like_DNA-bd_sf"/>
</dbReference>
<dbReference type="InterPro" id="IPR036390">
    <property type="entry name" value="WH_DNA-bd_sf"/>
</dbReference>
<dbReference type="InterPro" id="IPR057727">
    <property type="entry name" value="WCX_dom"/>
</dbReference>
<dbReference type="Proteomes" id="UP000199360">
    <property type="component" value="Unassembled WGS sequence"/>
</dbReference>
<keyword evidence="5" id="KW-1185">Reference proteome</keyword>
<dbReference type="AlphaFoldDB" id="A0A1C5JQG4"/>
<organism evidence="4 5">
    <name type="scientific">Micromonospora humi</name>
    <dbReference type="NCBI Taxonomy" id="745366"/>
    <lineage>
        <taxon>Bacteria</taxon>
        <taxon>Bacillati</taxon>
        <taxon>Actinomycetota</taxon>
        <taxon>Actinomycetes</taxon>
        <taxon>Micromonosporales</taxon>
        <taxon>Micromonosporaceae</taxon>
        <taxon>Micromonospora</taxon>
    </lineage>
</organism>
<dbReference type="Pfam" id="PF13280">
    <property type="entry name" value="WYL"/>
    <property type="match status" value="1"/>
</dbReference>
<gene>
    <name evidence="4" type="ORF">GA0070213_112154</name>
</gene>
<dbReference type="Gene3D" id="1.10.10.10">
    <property type="entry name" value="Winged helix-like DNA-binding domain superfamily/Winged helix DNA-binding domain"/>
    <property type="match status" value="1"/>
</dbReference>
<evidence type="ECO:0000256" key="2">
    <source>
        <dbReference type="ARBA" id="ARBA00023163"/>
    </source>
</evidence>
<dbReference type="InterPro" id="IPR013196">
    <property type="entry name" value="HTH_11"/>
</dbReference>
<dbReference type="PANTHER" id="PTHR34580">
    <property type="match status" value="1"/>
</dbReference>
<dbReference type="InterPro" id="IPR001034">
    <property type="entry name" value="DeoR_HTH"/>
</dbReference>
<dbReference type="Pfam" id="PF08279">
    <property type="entry name" value="HTH_11"/>
    <property type="match status" value="1"/>
</dbReference>
<proteinExistence type="predicted"/>
<protein>
    <submittedName>
        <fullName evidence="4">Transcriptional regulator</fullName>
    </submittedName>
</protein>
<dbReference type="PIRSF" id="PIRSF016838">
    <property type="entry name" value="PafC"/>
    <property type="match status" value="1"/>
</dbReference>
<dbReference type="PROSITE" id="PS51000">
    <property type="entry name" value="HTH_DEOR_2"/>
    <property type="match status" value="1"/>
</dbReference>
<dbReference type="GO" id="GO:0003700">
    <property type="term" value="F:DNA-binding transcription factor activity"/>
    <property type="evidence" value="ECO:0007669"/>
    <property type="project" value="InterPro"/>
</dbReference>
<dbReference type="EMBL" id="FMDM01000012">
    <property type="protein sequence ID" value="SCG72246.1"/>
    <property type="molecule type" value="Genomic_DNA"/>
</dbReference>
<dbReference type="InterPro" id="IPR028349">
    <property type="entry name" value="PafC-like"/>
</dbReference>
<dbReference type="InterPro" id="IPR026881">
    <property type="entry name" value="WYL_dom"/>
</dbReference>
<dbReference type="STRING" id="745366.GA0070213_112154"/>
<keyword evidence="1" id="KW-0805">Transcription regulation</keyword>
<accession>A0A1C5JQG4</accession>
<reference evidence="5" key="1">
    <citation type="submission" date="2016-06" db="EMBL/GenBank/DDBJ databases">
        <authorList>
            <person name="Varghese N."/>
            <person name="Submissions Spin"/>
        </authorList>
    </citation>
    <scope>NUCLEOTIDE SEQUENCE [LARGE SCALE GENOMIC DNA]</scope>
    <source>
        <strain evidence="5">DSM 45647</strain>
    </source>
</reference>
<dbReference type="OrthoDB" id="3616433at2"/>
<feature type="domain" description="HTH deoR-type" evidence="3">
    <location>
        <begin position="4"/>
        <end position="63"/>
    </location>
</feature>
<sequence length="329" mass="35363">MTRPTARVLALLEILQAGGGFTVADLAGRLGVDERTVRRYATHLADLGIPVEARRGRYGGYRLAPGYKLPPLMLTDEEAVAVMLGLVAATRAGLVTAEGAAAESATAKIRRVLPAVLARRIDALLDTVDFTAPVRRSAPPGIEVLLVLADAARHQQPVSITYTSWRGRSGERQLDPYGLVFHAGRWYVTGHDHHRGAVRTFRLDRIGTARPGQGRFDIPAGFDPTGQVLAGLAAVPYAHDVSVVLHTSLGQARRRIPPSVGTLTEVPSGVRLTTRAERLDGAAQLLAGLGWPFTIDRPDELKDEVRALATRLLTATERPGLSATPRTPE</sequence>